<feature type="transmembrane region" description="Helical" evidence="1">
    <location>
        <begin position="231"/>
        <end position="250"/>
    </location>
</feature>
<comment type="caution">
    <text evidence="2">The sequence shown here is derived from an EMBL/GenBank/DDBJ whole genome shotgun (WGS) entry which is preliminary data.</text>
</comment>
<dbReference type="EMBL" id="PDJF01000001">
    <property type="protein sequence ID" value="PFG27962.1"/>
    <property type="molecule type" value="Genomic_DNA"/>
</dbReference>
<feature type="transmembrane region" description="Helical" evidence="1">
    <location>
        <begin position="105"/>
        <end position="127"/>
    </location>
</feature>
<dbReference type="Pfam" id="PF12730">
    <property type="entry name" value="ABC2_membrane_4"/>
    <property type="match status" value="1"/>
</dbReference>
<feature type="transmembrane region" description="Helical" evidence="1">
    <location>
        <begin position="64"/>
        <end position="84"/>
    </location>
</feature>
<protein>
    <submittedName>
        <fullName evidence="2">ABC-2 type transport system permease protein</fullName>
    </submittedName>
</protein>
<dbReference type="STRING" id="1724.GCA_001044175_02303"/>
<feature type="transmembrane region" description="Helical" evidence="1">
    <location>
        <begin position="147"/>
        <end position="169"/>
    </location>
</feature>
<organism evidence="2 3">
    <name type="scientific">Corynebacterium renale</name>
    <dbReference type="NCBI Taxonomy" id="1724"/>
    <lineage>
        <taxon>Bacteria</taxon>
        <taxon>Bacillati</taxon>
        <taxon>Actinomycetota</taxon>
        <taxon>Actinomycetes</taxon>
        <taxon>Mycobacteriales</taxon>
        <taxon>Corynebacteriaceae</taxon>
        <taxon>Corynebacterium</taxon>
    </lineage>
</organism>
<dbReference type="Proteomes" id="UP000221653">
    <property type="component" value="Unassembled WGS sequence"/>
</dbReference>
<evidence type="ECO:0000256" key="1">
    <source>
        <dbReference type="SAM" id="Phobius"/>
    </source>
</evidence>
<keyword evidence="1" id="KW-0812">Transmembrane</keyword>
<feature type="transmembrane region" description="Helical" evidence="1">
    <location>
        <begin position="176"/>
        <end position="196"/>
    </location>
</feature>
<sequence length="254" mass="27811">MNAIKAEWVKLSTTKSLWLTSGLILLFAVFIGWLSGQSYGQANPELGFDLGPLRPGVVVESLRQMVIIVVIIQAAMLFTTENRYGLQRTTYLGTPNRWQVALAKVVLYSVITAVLSFLAWIIAAVLANALAAEGRGFELGSADSVRAMWAFPLAMVLVVVFSQGIAMLLRHTAGAVTLILGWAIALENVVSFLPGIGPKVVDWMPFKRLTYFVTESQPLFSSSTWEVWPSLAYFTAWAVGLFAVGTFVTMKRDA</sequence>
<name>A0A2A9DPQ1_9CORY</name>
<evidence type="ECO:0000313" key="2">
    <source>
        <dbReference type="EMBL" id="PFG27962.1"/>
    </source>
</evidence>
<evidence type="ECO:0000313" key="3">
    <source>
        <dbReference type="Proteomes" id="UP000221653"/>
    </source>
</evidence>
<keyword evidence="1" id="KW-1133">Transmembrane helix</keyword>
<proteinExistence type="predicted"/>
<gene>
    <name evidence="2" type="ORF">ATK06_1044</name>
</gene>
<reference evidence="2 3" key="1">
    <citation type="submission" date="2017-10" db="EMBL/GenBank/DDBJ databases">
        <title>Sequencing the genomes of 1000 actinobacteria strains.</title>
        <authorList>
            <person name="Klenk H.-P."/>
        </authorList>
    </citation>
    <scope>NUCLEOTIDE SEQUENCE [LARGE SCALE GENOMIC DNA]</scope>
    <source>
        <strain evidence="2 3">DSM 20688</strain>
    </source>
</reference>
<dbReference type="AlphaFoldDB" id="A0A2A9DPQ1"/>
<keyword evidence="1" id="KW-0472">Membrane</keyword>
<accession>A0A2A9DPQ1</accession>
<keyword evidence="3" id="KW-1185">Reference proteome</keyword>
<dbReference type="RefSeq" id="WP_048380888.1">
    <property type="nucleotide sequence ID" value="NZ_LDYE01000008.1"/>
</dbReference>